<keyword evidence="12 14" id="KW-0902">Two-component regulatory system</keyword>
<evidence type="ECO:0000256" key="7">
    <source>
        <dbReference type="ARBA" id="ARBA00022692"/>
    </source>
</evidence>
<dbReference type="SUPFAM" id="SSF47384">
    <property type="entry name" value="Homodimeric domain of signal transducing histidine kinase"/>
    <property type="match status" value="1"/>
</dbReference>
<keyword evidence="4 14" id="KW-0997">Cell inner membrane</keyword>
<reference evidence="17 18" key="1">
    <citation type="submission" date="2018-12" db="EMBL/GenBank/DDBJ databases">
        <title>Pseudomonas aeruginosa Diversity Panel.</title>
        <authorList>
            <person name="Snesrud E."/>
            <person name="Mcgann P."/>
        </authorList>
    </citation>
    <scope>NUCLEOTIDE SEQUENCE [LARGE SCALE GENOMIC DNA]</scope>
    <source>
        <strain evidence="17 18">MRSN6241</strain>
    </source>
</reference>
<keyword evidence="11 14" id="KW-1133">Transmembrane helix</keyword>
<dbReference type="InterPro" id="IPR036890">
    <property type="entry name" value="HATPase_C_sf"/>
</dbReference>
<name>A0ABD7K7P4_PSEAI</name>
<dbReference type="InterPro" id="IPR003660">
    <property type="entry name" value="HAMP_dom"/>
</dbReference>
<evidence type="ECO:0000256" key="4">
    <source>
        <dbReference type="ARBA" id="ARBA00022519"/>
    </source>
</evidence>
<dbReference type="InterPro" id="IPR050428">
    <property type="entry name" value="TCS_sensor_his_kinase"/>
</dbReference>
<feature type="transmembrane region" description="Helical" evidence="14">
    <location>
        <begin position="22"/>
        <end position="45"/>
    </location>
</feature>
<feature type="domain" description="HAMP" evidence="16">
    <location>
        <begin position="194"/>
        <end position="247"/>
    </location>
</feature>
<dbReference type="SUPFAM" id="SSF55874">
    <property type="entry name" value="ATPase domain of HSP90 chaperone/DNA topoisomerase II/histidine kinase"/>
    <property type="match status" value="1"/>
</dbReference>
<comment type="subcellular location">
    <subcellularLocation>
        <location evidence="2 14">Cell inner membrane</location>
    </subcellularLocation>
</comment>
<dbReference type="GO" id="GO:0005524">
    <property type="term" value="F:ATP binding"/>
    <property type="evidence" value="ECO:0007669"/>
    <property type="project" value="UniProtKB-KW"/>
</dbReference>
<dbReference type="PRINTS" id="PR00344">
    <property type="entry name" value="BCTRLSENSOR"/>
</dbReference>
<dbReference type="RefSeq" id="WP_079262189.1">
    <property type="nucleotide sequence ID" value="NZ_JAJBHR010000001.1"/>
</dbReference>
<proteinExistence type="predicted"/>
<evidence type="ECO:0000256" key="11">
    <source>
        <dbReference type="ARBA" id="ARBA00022989"/>
    </source>
</evidence>
<dbReference type="PROSITE" id="PS50885">
    <property type="entry name" value="HAMP"/>
    <property type="match status" value="1"/>
</dbReference>
<evidence type="ECO:0000313" key="18">
    <source>
        <dbReference type="Proteomes" id="UP000276985"/>
    </source>
</evidence>
<evidence type="ECO:0000256" key="12">
    <source>
        <dbReference type="ARBA" id="ARBA00023012"/>
    </source>
</evidence>
<dbReference type="InterPro" id="IPR006290">
    <property type="entry name" value="CztS_silS_copS"/>
</dbReference>
<dbReference type="InterPro" id="IPR036097">
    <property type="entry name" value="HisK_dim/P_sf"/>
</dbReference>
<evidence type="ECO:0000256" key="3">
    <source>
        <dbReference type="ARBA" id="ARBA00022475"/>
    </source>
</evidence>
<dbReference type="Proteomes" id="UP000276985">
    <property type="component" value="Unassembled WGS sequence"/>
</dbReference>
<sequence length="486" mass="54354">MCWRTARWRSRAEMGMSLSTRLAGMFAGAALVIFALIGSMLYCILDRQTERLQQGEVDVRFNMVSRMLDHPDLAERWPYLQGKLDNLSQEYELIRFWIDSDDPRYRYGRFSEPVQRLIASGAGRYELQLPEHRYALTARVGVLPAREGRPRLTYVTAIDSAAFHEARTSTVKWLLGLSALGVLLASLLGHWIARLGLWPVHRLSEETRRISPRQLSLRLQMSPLPAELRELVGAFNGALDRLEQAYVRLESFNADVAHELRTPLTNLIGQTQVALSRERSGEHYEEVLQSNLEELERLRAIVNDMLFLARADQGRLACEREDTWLAGEIATTVEFLEVIFDEAGVSPQVQGDARAMVERALFQRAVTNLLYNAAQHTAAGGEVRVAVERRGDEVRVAVSNPGAPIAVEHRVHLFERFYRVDAARSNSEANHGLGLSIVKAVASMHGGSVFVDSAGGWNTFGFSVLSPERRGPGDRLPLGEGDPALS</sequence>
<evidence type="ECO:0000256" key="1">
    <source>
        <dbReference type="ARBA" id="ARBA00000085"/>
    </source>
</evidence>
<dbReference type="InterPro" id="IPR003661">
    <property type="entry name" value="HisK_dim/P_dom"/>
</dbReference>
<evidence type="ECO:0000256" key="6">
    <source>
        <dbReference type="ARBA" id="ARBA00022679"/>
    </source>
</evidence>
<dbReference type="InterPro" id="IPR005467">
    <property type="entry name" value="His_kinase_dom"/>
</dbReference>
<keyword evidence="7 14" id="KW-0812">Transmembrane</keyword>
<dbReference type="InterPro" id="IPR004358">
    <property type="entry name" value="Sig_transdc_His_kin-like_C"/>
</dbReference>
<evidence type="ECO:0000313" key="17">
    <source>
        <dbReference type="EMBL" id="RTS49431.1"/>
    </source>
</evidence>
<dbReference type="Pfam" id="PF00672">
    <property type="entry name" value="HAMP"/>
    <property type="match status" value="1"/>
</dbReference>
<dbReference type="SMART" id="SM00388">
    <property type="entry name" value="HisKA"/>
    <property type="match status" value="1"/>
</dbReference>
<dbReference type="Gene3D" id="6.10.340.10">
    <property type="match status" value="1"/>
</dbReference>
<keyword evidence="3 14" id="KW-1003">Cell membrane</keyword>
<feature type="transmembrane region" description="Helical" evidence="14">
    <location>
        <begin position="173"/>
        <end position="193"/>
    </location>
</feature>
<protein>
    <recommendedName>
        <fullName evidence="14">Sensor protein</fullName>
        <ecNumber evidence="14">2.7.13.3</ecNumber>
    </recommendedName>
</protein>
<evidence type="ECO:0000256" key="14">
    <source>
        <dbReference type="RuleBase" id="RU364088"/>
    </source>
</evidence>
<keyword evidence="5" id="KW-0597">Phosphoprotein</keyword>
<dbReference type="SMART" id="SM00387">
    <property type="entry name" value="HATPase_c"/>
    <property type="match status" value="1"/>
</dbReference>
<feature type="domain" description="Histidine kinase" evidence="15">
    <location>
        <begin position="255"/>
        <end position="470"/>
    </location>
</feature>
<comment type="function">
    <text evidence="14">Member of a two-component regulatory system.</text>
</comment>
<gene>
    <name evidence="17" type="ORF">DY940_07050</name>
</gene>
<dbReference type="PANTHER" id="PTHR45436">
    <property type="entry name" value="SENSOR HISTIDINE KINASE YKOH"/>
    <property type="match status" value="1"/>
</dbReference>
<dbReference type="AlphaFoldDB" id="A0ABD7K7P4"/>
<evidence type="ECO:0000256" key="13">
    <source>
        <dbReference type="ARBA" id="ARBA00023136"/>
    </source>
</evidence>
<dbReference type="GeneID" id="77221943"/>
<dbReference type="CDD" id="cd00082">
    <property type="entry name" value="HisKA"/>
    <property type="match status" value="1"/>
</dbReference>
<dbReference type="GO" id="GO:0000155">
    <property type="term" value="F:phosphorelay sensor kinase activity"/>
    <property type="evidence" value="ECO:0007669"/>
    <property type="project" value="UniProtKB-ARBA"/>
</dbReference>
<dbReference type="FunFam" id="1.10.287.130:FF:000001">
    <property type="entry name" value="Two-component sensor histidine kinase"/>
    <property type="match status" value="1"/>
</dbReference>
<dbReference type="EC" id="2.7.13.3" evidence="14"/>
<comment type="caution">
    <text evidence="17">The sequence shown here is derived from an EMBL/GenBank/DDBJ whole genome shotgun (WGS) entry which is preliminary data.</text>
</comment>
<dbReference type="Pfam" id="PF02518">
    <property type="entry name" value="HATPase_c"/>
    <property type="match status" value="1"/>
</dbReference>
<dbReference type="PROSITE" id="PS50109">
    <property type="entry name" value="HIS_KIN"/>
    <property type="match status" value="1"/>
</dbReference>
<evidence type="ECO:0000256" key="5">
    <source>
        <dbReference type="ARBA" id="ARBA00022553"/>
    </source>
</evidence>
<dbReference type="Pfam" id="PF00512">
    <property type="entry name" value="HisKA"/>
    <property type="match status" value="1"/>
</dbReference>
<organism evidence="17 18">
    <name type="scientific">Pseudomonas aeruginosa</name>
    <dbReference type="NCBI Taxonomy" id="287"/>
    <lineage>
        <taxon>Bacteria</taxon>
        <taxon>Pseudomonadati</taxon>
        <taxon>Pseudomonadota</taxon>
        <taxon>Gammaproteobacteria</taxon>
        <taxon>Pseudomonadales</taxon>
        <taxon>Pseudomonadaceae</taxon>
        <taxon>Pseudomonas</taxon>
    </lineage>
</organism>
<evidence type="ECO:0000256" key="2">
    <source>
        <dbReference type="ARBA" id="ARBA00004533"/>
    </source>
</evidence>
<dbReference type="GO" id="GO:0005886">
    <property type="term" value="C:plasma membrane"/>
    <property type="evidence" value="ECO:0007669"/>
    <property type="project" value="UniProtKB-SubCell"/>
</dbReference>
<dbReference type="CDD" id="cd06225">
    <property type="entry name" value="HAMP"/>
    <property type="match status" value="1"/>
</dbReference>
<evidence type="ECO:0000256" key="10">
    <source>
        <dbReference type="ARBA" id="ARBA00022840"/>
    </source>
</evidence>
<keyword evidence="6 14" id="KW-0808">Transferase</keyword>
<evidence type="ECO:0000256" key="8">
    <source>
        <dbReference type="ARBA" id="ARBA00022741"/>
    </source>
</evidence>
<comment type="catalytic activity">
    <reaction evidence="1 14">
        <text>ATP + protein L-histidine = ADP + protein N-phospho-L-histidine.</text>
        <dbReference type="EC" id="2.7.13.3"/>
    </reaction>
</comment>
<evidence type="ECO:0000256" key="9">
    <source>
        <dbReference type="ARBA" id="ARBA00022777"/>
    </source>
</evidence>
<dbReference type="InterPro" id="IPR003594">
    <property type="entry name" value="HATPase_dom"/>
</dbReference>
<keyword evidence="13 14" id="KW-0472">Membrane</keyword>
<dbReference type="SMART" id="SM00304">
    <property type="entry name" value="HAMP"/>
    <property type="match status" value="1"/>
</dbReference>
<dbReference type="NCBIfam" id="TIGR01386">
    <property type="entry name" value="cztS_silS_copS"/>
    <property type="match status" value="1"/>
</dbReference>
<keyword evidence="9 14" id="KW-0418">Kinase</keyword>
<dbReference type="Gene3D" id="3.30.565.10">
    <property type="entry name" value="Histidine kinase-like ATPase, C-terminal domain"/>
    <property type="match status" value="1"/>
</dbReference>
<dbReference type="KEGG" id="ppaa:B7D75_17725"/>
<keyword evidence="10 14" id="KW-0067">ATP-binding</keyword>
<keyword evidence="8 14" id="KW-0547">Nucleotide-binding</keyword>
<dbReference type="PANTHER" id="PTHR45436:SF9">
    <property type="entry name" value="SENSOR PROTEIN"/>
    <property type="match status" value="1"/>
</dbReference>
<dbReference type="Gene3D" id="1.10.287.130">
    <property type="match status" value="1"/>
</dbReference>
<evidence type="ECO:0000259" key="15">
    <source>
        <dbReference type="PROSITE" id="PS50109"/>
    </source>
</evidence>
<evidence type="ECO:0000259" key="16">
    <source>
        <dbReference type="PROSITE" id="PS50885"/>
    </source>
</evidence>
<accession>A0ABD7K7P4</accession>
<dbReference type="CDD" id="cd00075">
    <property type="entry name" value="HATPase"/>
    <property type="match status" value="1"/>
</dbReference>
<dbReference type="EMBL" id="RXTL01000010">
    <property type="protein sequence ID" value="RTS49431.1"/>
    <property type="molecule type" value="Genomic_DNA"/>
</dbReference>